<dbReference type="OrthoDB" id="9767256at2"/>
<dbReference type="EMBL" id="VNJI01000016">
    <property type="protein sequence ID" value="TVY09217.1"/>
    <property type="molecule type" value="Genomic_DNA"/>
</dbReference>
<dbReference type="InterPro" id="IPR004113">
    <property type="entry name" value="FAD-bd_oxidored_4_C"/>
</dbReference>
<dbReference type="Gene3D" id="3.30.465.10">
    <property type="match status" value="1"/>
</dbReference>
<name>A0A559KAQ9_9BACL</name>
<protein>
    <submittedName>
        <fullName evidence="6">FAD-binding oxidoreductase</fullName>
    </submittedName>
</protein>
<organism evidence="6 7">
    <name type="scientific">Paenibacillus cremeus</name>
    <dbReference type="NCBI Taxonomy" id="2163881"/>
    <lineage>
        <taxon>Bacteria</taxon>
        <taxon>Bacillati</taxon>
        <taxon>Bacillota</taxon>
        <taxon>Bacilli</taxon>
        <taxon>Bacillales</taxon>
        <taxon>Paenibacillaceae</taxon>
        <taxon>Paenibacillus</taxon>
    </lineage>
</organism>
<keyword evidence="2" id="KW-0285">Flavoprotein</keyword>
<dbReference type="GO" id="GO:0016491">
    <property type="term" value="F:oxidoreductase activity"/>
    <property type="evidence" value="ECO:0007669"/>
    <property type="project" value="UniProtKB-KW"/>
</dbReference>
<comment type="caution">
    <text evidence="6">The sequence shown here is derived from an EMBL/GenBank/DDBJ whole genome shotgun (WGS) entry which is preliminary data.</text>
</comment>
<dbReference type="InterPro" id="IPR016164">
    <property type="entry name" value="FAD-linked_Oxase-like_C"/>
</dbReference>
<dbReference type="InterPro" id="IPR016166">
    <property type="entry name" value="FAD-bd_PCMH"/>
</dbReference>
<evidence type="ECO:0000256" key="1">
    <source>
        <dbReference type="ARBA" id="ARBA00001974"/>
    </source>
</evidence>
<evidence type="ECO:0000259" key="5">
    <source>
        <dbReference type="PROSITE" id="PS51387"/>
    </source>
</evidence>
<dbReference type="Proteomes" id="UP000317036">
    <property type="component" value="Unassembled WGS sequence"/>
</dbReference>
<gene>
    <name evidence="6" type="ORF">FPZ49_14860</name>
</gene>
<dbReference type="PROSITE" id="PS51387">
    <property type="entry name" value="FAD_PCMH"/>
    <property type="match status" value="1"/>
</dbReference>
<dbReference type="InterPro" id="IPR006094">
    <property type="entry name" value="Oxid_FAD_bind_N"/>
</dbReference>
<dbReference type="PANTHER" id="PTHR11748">
    <property type="entry name" value="D-LACTATE DEHYDROGENASE"/>
    <property type="match status" value="1"/>
</dbReference>
<evidence type="ECO:0000256" key="2">
    <source>
        <dbReference type="ARBA" id="ARBA00022630"/>
    </source>
</evidence>
<evidence type="ECO:0000313" key="7">
    <source>
        <dbReference type="Proteomes" id="UP000317036"/>
    </source>
</evidence>
<sequence length="455" mass="48773">MDGIKVGPNNEQIRSAFARFAGESNLRPGDSSHSEYRLNAALKALPENEEQVAEFLRLADENRLSVAPQGGGTKDAYGQSVQAVDMILSMKHMSGVLEHSAGDLMVSVLAGTTLRELQETLRSAGQFLPLDVAWDEQSTIGGIVNSGASGLLRAGFGSIRDLLIASRIVYPNGQVIRTGAKVVKNVAGYDMNKLFIGSMGTLGVHTEFTFKIRPIPPGWGLLVIGNASVETLRALQLTLLDSQLEPCVCEWVNPRAAQAIGIDSQGPVLLVGFADVWSSVDEQARQVGQLCREAGAAILTELRGAEETEAALAQVRNIVPNSNLLQDTSAVVSMKLMGKLTDIPAMFEAAEARAARHDVSLKFSGGAYTGIAGATVEAEGEANADAYRRLIAWIHGIQHEMRPLGIRTVVDFAPSVIRNQIAIWDEATADQKIMRGIKRTIDPNETLNPGRIIGG</sequence>
<dbReference type="InterPro" id="IPR016171">
    <property type="entry name" value="Vanillyl_alc_oxidase_C-sub2"/>
</dbReference>
<keyword evidence="3" id="KW-0274">FAD</keyword>
<evidence type="ECO:0000256" key="3">
    <source>
        <dbReference type="ARBA" id="ARBA00022827"/>
    </source>
</evidence>
<dbReference type="AlphaFoldDB" id="A0A559KAQ9"/>
<evidence type="ECO:0000256" key="4">
    <source>
        <dbReference type="ARBA" id="ARBA00023002"/>
    </source>
</evidence>
<dbReference type="InterPro" id="IPR036318">
    <property type="entry name" value="FAD-bd_PCMH-like_sf"/>
</dbReference>
<dbReference type="SUPFAM" id="SSF56176">
    <property type="entry name" value="FAD-binding/transporter-associated domain-like"/>
    <property type="match status" value="1"/>
</dbReference>
<feature type="domain" description="FAD-binding PCMH-type" evidence="5">
    <location>
        <begin position="36"/>
        <end position="215"/>
    </location>
</feature>
<reference evidence="6 7" key="1">
    <citation type="submission" date="2019-07" db="EMBL/GenBank/DDBJ databases">
        <authorList>
            <person name="Kim J."/>
        </authorList>
    </citation>
    <scope>NUCLEOTIDE SEQUENCE [LARGE SCALE GENOMIC DNA]</scope>
    <source>
        <strain evidence="6 7">JC52</strain>
    </source>
</reference>
<dbReference type="SUPFAM" id="SSF55103">
    <property type="entry name" value="FAD-linked oxidases, C-terminal domain"/>
    <property type="match status" value="1"/>
</dbReference>
<keyword evidence="7" id="KW-1185">Reference proteome</keyword>
<keyword evidence="4" id="KW-0560">Oxidoreductase</keyword>
<dbReference type="RefSeq" id="WP_144847964.1">
    <property type="nucleotide sequence ID" value="NZ_VNJI01000016.1"/>
</dbReference>
<evidence type="ECO:0000313" key="6">
    <source>
        <dbReference type="EMBL" id="TVY09217.1"/>
    </source>
</evidence>
<dbReference type="GO" id="GO:0071949">
    <property type="term" value="F:FAD binding"/>
    <property type="evidence" value="ECO:0007669"/>
    <property type="project" value="InterPro"/>
</dbReference>
<dbReference type="InterPro" id="IPR016169">
    <property type="entry name" value="FAD-bd_PCMH_sub2"/>
</dbReference>
<dbReference type="Gene3D" id="1.10.45.10">
    <property type="entry name" value="Vanillyl-alcohol Oxidase, Chain A, domain 4"/>
    <property type="match status" value="1"/>
</dbReference>
<accession>A0A559KAQ9</accession>
<dbReference type="Pfam" id="PF01565">
    <property type="entry name" value="FAD_binding_4"/>
    <property type="match status" value="1"/>
</dbReference>
<comment type="cofactor">
    <cofactor evidence="1">
        <name>FAD</name>
        <dbReference type="ChEBI" id="CHEBI:57692"/>
    </cofactor>
</comment>
<proteinExistence type="predicted"/>
<dbReference type="Pfam" id="PF02913">
    <property type="entry name" value="FAD-oxidase_C"/>
    <property type="match status" value="2"/>
</dbReference>
<dbReference type="PANTHER" id="PTHR11748:SF103">
    <property type="entry name" value="GLYCOLATE OXIDASE SUBUNIT GLCE"/>
    <property type="match status" value="1"/>
</dbReference>